<sequence length="585" mass="66570">MSSFLSRLRRHKLLLAFLPALIFLFCSVFYYEINHSFVAFCDTVFRNEITENTLNLHYTLENPEILNLSDPDVSFGSMNPEVLADSFSQQNIYLEKLFKFPKDWLSTKNRLTYDILTSAFSLQAEGEKYLLYDEPLGPSLGTQAQLPVLLAEYSFHNKKDIETYLALLSGLPEYYDSILQFERTKSAAGLFMDASVAQGVIDQCDAFLKTGDQNILFTTFDSRIASLNFLNETEKEKYCSLNRKALASYVIPTYRKLSKGISALKDSSKNTLGLCYLPDGKNYYAYLVKDTTGCYDSVETIFKRIQSQLVKDIHTLRQIAQKNPQLFSDSGDETLKTVNDQISSDPKAILNDLKRKMAEDFPEIADVTYEVKYVEKALEDYLSPAFYLTAPLDNRNQNVIYINPKIGYRGLDLYSTLAHEGYPGHLYQTIFSNDSGIRPVRSLTNFGGYVEGWATYVEMQSFSYGCSDTIIAEIYRLNRSLNLGISSFLDILIHYYGYDRSQTAKVLSQFGLNGEGTADAFFNTILEAPANYLKYYVGYLCFEDLKQAALKKEGASFSLKNFHKKILETGPCLFPVLYKYVLQKS</sequence>
<evidence type="ECO:0000256" key="1">
    <source>
        <dbReference type="SAM" id="Phobius"/>
    </source>
</evidence>
<dbReference type="InterPro" id="IPR010281">
    <property type="entry name" value="DUF885"/>
</dbReference>
<gene>
    <name evidence="2" type="ORF">LKD42_09430</name>
</gene>
<dbReference type="PANTHER" id="PTHR33361">
    <property type="entry name" value="GLR0591 PROTEIN"/>
    <property type="match status" value="1"/>
</dbReference>
<keyword evidence="3" id="KW-1185">Reference proteome</keyword>
<evidence type="ECO:0000313" key="2">
    <source>
        <dbReference type="EMBL" id="MCC2149474.1"/>
    </source>
</evidence>
<reference evidence="2 3" key="1">
    <citation type="submission" date="2021-10" db="EMBL/GenBank/DDBJ databases">
        <title>Anaerobic single-cell dispensing facilitates the cultivation of human gut bacteria.</title>
        <authorList>
            <person name="Afrizal A."/>
        </authorList>
    </citation>
    <scope>NUCLEOTIDE SEQUENCE [LARGE SCALE GENOMIC DNA]</scope>
    <source>
        <strain evidence="2 3">CLA-AA-H246</strain>
    </source>
</reference>
<keyword evidence="1" id="KW-1133">Transmembrane helix</keyword>
<feature type="transmembrane region" description="Helical" evidence="1">
    <location>
        <begin position="12"/>
        <end position="31"/>
    </location>
</feature>
<keyword evidence="1" id="KW-0812">Transmembrane</keyword>
<organism evidence="2 3">
    <name type="scientific">Hominisplanchenecus faecis</name>
    <dbReference type="NCBI Taxonomy" id="2885351"/>
    <lineage>
        <taxon>Bacteria</taxon>
        <taxon>Bacillati</taxon>
        <taxon>Bacillota</taxon>
        <taxon>Clostridia</taxon>
        <taxon>Lachnospirales</taxon>
        <taxon>Lachnospiraceae</taxon>
        <taxon>Hominisplanchenecus</taxon>
    </lineage>
</organism>
<dbReference type="EMBL" id="JAJEQE010000031">
    <property type="protein sequence ID" value="MCC2149474.1"/>
    <property type="molecule type" value="Genomic_DNA"/>
</dbReference>
<name>A0ABS8EXH3_9FIRM</name>
<dbReference type="Proteomes" id="UP001299235">
    <property type="component" value="Unassembled WGS sequence"/>
</dbReference>
<protein>
    <submittedName>
        <fullName evidence="2">DUF885 domain-containing protein</fullName>
    </submittedName>
</protein>
<dbReference type="Pfam" id="PF05960">
    <property type="entry name" value="DUF885"/>
    <property type="match status" value="1"/>
</dbReference>
<dbReference type="PANTHER" id="PTHR33361:SF2">
    <property type="entry name" value="DUF885 DOMAIN-CONTAINING PROTEIN"/>
    <property type="match status" value="1"/>
</dbReference>
<evidence type="ECO:0000313" key="3">
    <source>
        <dbReference type="Proteomes" id="UP001299235"/>
    </source>
</evidence>
<dbReference type="SUPFAM" id="SSF55486">
    <property type="entry name" value="Metalloproteases ('zincins'), catalytic domain"/>
    <property type="match status" value="1"/>
</dbReference>
<accession>A0ABS8EXH3</accession>
<comment type="caution">
    <text evidence="2">The sequence shown here is derived from an EMBL/GenBank/DDBJ whole genome shotgun (WGS) entry which is preliminary data.</text>
</comment>
<keyword evidence="1" id="KW-0472">Membrane</keyword>
<proteinExistence type="predicted"/>